<gene>
    <name evidence="13" type="ORF">RI129_005066</name>
</gene>
<evidence type="ECO:0000256" key="7">
    <source>
        <dbReference type="ARBA" id="ARBA00023069"/>
    </source>
</evidence>
<evidence type="ECO:0000256" key="1">
    <source>
        <dbReference type="ARBA" id="ARBA00004272"/>
    </source>
</evidence>
<feature type="transmembrane region" description="Helical" evidence="12">
    <location>
        <begin position="265"/>
        <end position="281"/>
    </location>
</feature>
<dbReference type="PANTHER" id="PTHR14605">
    <property type="entry name" value="CHST5 PROTEIN"/>
    <property type="match status" value="1"/>
</dbReference>
<dbReference type="PANTHER" id="PTHR14605:SF1">
    <property type="entry name" value="TRANSMEMBRANE PROTEIN 231"/>
    <property type="match status" value="1"/>
</dbReference>
<dbReference type="GO" id="GO:0060271">
    <property type="term" value="P:cilium assembly"/>
    <property type="evidence" value="ECO:0007669"/>
    <property type="project" value="TreeGrafter"/>
</dbReference>
<evidence type="ECO:0000256" key="4">
    <source>
        <dbReference type="ARBA" id="ARBA00022475"/>
    </source>
</evidence>
<keyword evidence="10" id="KW-0966">Cell projection</keyword>
<keyword evidence="7" id="KW-0969">Cilium</keyword>
<reference evidence="13 14" key="1">
    <citation type="journal article" date="2024" name="Insects">
        <title>An Improved Chromosome-Level Genome Assembly of the Firefly Pyrocoelia pectoralis.</title>
        <authorList>
            <person name="Fu X."/>
            <person name="Meyer-Rochow V.B."/>
            <person name="Ballantyne L."/>
            <person name="Zhu X."/>
        </authorList>
    </citation>
    <scope>NUCLEOTIDE SEQUENCE [LARGE SCALE GENOMIC DNA]</scope>
    <source>
        <strain evidence="13">XCY_ONT2</strain>
    </source>
</reference>
<evidence type="ECO:0000256" key="12">
    <source>
        <dbReference type="SAM" id="Phobius"/>
    </source>
</evidence>
<dbReference type="AlphaFoldDB" id="A0AAN7VF27"/>
<comment type="subcellular location">
    <subcellularLocation>
        <location evidence="1">Cell projection</location>
        <location evidence="1">Cilium membrane</location>
        <topology evidence="1">Multi-pass membrane protein</topology>
    </subcellularLocation>
</comment>
<evidence type="ECO:0000256" key="8">
    <source>
        <dbReference type="ARBA" id="ARBA00023136"/>
    </source>
</evidence>
<name>A0AAN7VF27_9COLE</name>
<feature type="transmembrane region" description="Helical" evidence="12">
    <location>
        <begin position="23"/>
        <end position="43"/>
    </location>
</feature>
<dbReference type="Pfam" id="PF10149">
    <property type="entry name" value="TM231"/>
    <property type="match status" value="1"/>
</dbReference>
<evidence type="ECO:0000256" key="3">
    <source>
        <dbReference type="ARBA" id="ARBA00015087"/>
    </source>
</evidence>
<dbReference type="GO" id="GO:0032880">
    <property type="term" value="P:regulation of protein localization"/>
    <property type="evidence" value="ECO:0007669"/>
    <property type="project" value="TreeGrafter"/>
</dbReference>
<evidence type="ECO:0000256" key="10">
    <source>
        <dbReference type="ARBA" id="ARBA00023273"/>
    </source>
</evidence>
<comment type="caution">
    <text evidence="13">The sequence shown here is derived from an EMBL/GenBank/DDBJ whole genome shotgun (WGS) entry which is preliminary data.</text>
</comment>
<dbReference type="Proteomes" id="UP001329430">
    <property type="component" value="Chromosome 3"/>
</dbReference>
<sequence>MVVLEIYSKCLAIKYKTYLISKATVFTLILRIISVVLPFFIVYNSRAFWMKHDSFYEQPTVNFRGEYIFSALTNNTGTPIFCNNFPFLQKFANFDRCPLLKVAEIRKNNHDKIDELQFSITVDINTLKMVSFYLMLTLDYALHTVCPMKMQSAIIVYNNCQNTPKEINLSAQLGLLQFTPLGCHQHRTNNRYNYPIVNDKEEIISKFDIARILQSYNTRNISTRLINMYTTYATGKSSEFTLNLRVQYPTHHIYYTPGFWQEMKWAWIQFLSVFIIFLWITDKIMQYVFDNRLLPFYEVSPLKKRI</sequence>
<keyword evidence="9" id="KW-0325">Glycoprotein</keyword>
<evidence type="ECO:0000256" key="2">
    <source>
        <dbReference type="ARBA" id="ARBA00009082"/>
    </source>
</evidence>
<evidence type="ECO:0000256" key="9">
    <source>
        <dbReference type="ARBA" id="ARBA00023180"/>
    </source>
</evidence>
<dbReference type="InterPro" id="IPR019306">
    <property type="entry name" value="TMEM231"/>
</dbReference>
<evidence type="ECO:0000313" key="13">
    <source>
        <dbReference type="EMBL" id="KAK5646602.1"/>
    </source>
</evidence>
<keyword evidence="14" id="KW-1185">Reference proteome</keyword>
<protein>
    <recommendedName>
        <fullName evidence="3">Transmembrane protein 231</fullName>
    </recommendedName>
</protein>
<dbReference type="GO" id="GO:0060170">
    <property type="term" value="C:ciliary membrane"/>
    <property type="evidence" value="ECO:0007669"/>
    <property type="project" value="UniProtKB-SubCell"/>
</dbReference>
<keyword evidence="6 12" id="KW-1133">Transmembrane helix</keyword>
<keyword evidence="4" id="KW-1003">Cell membrane</keyword>
<keyword evidence="5 12" id="KW-0812">Transmembrane</keyword>
<evidence type="ECO:0000256" key="11">
    <source>
        <dbReference type="ARBA" id="ARBA00024803"/>
    </source>
</evidence>
<organism evidence="13 14">
    <name type="scientific">Pyrocoelia pectoralis</name>
    <dbReference type="NCBI Taxonomy" id="417401"/>
    <lineage>
        <taxon>Eukaryota</taxon>
        <taxon>Metazoa</taxon>
        <taxon>Ecdysozoa</taxon>
        <taxon>Arthropoda</taxon>
        <taxon>Hexapoda</taxon>
        <taxon>Insecta</taxon>
        <taxon>Pterygota</taxon>
        <taxon>Neoptera</taxon>
        <taxon>Endopterygota</taxon>
        <taxon>Coleoptera</taxon>
        <taxon>Polyphaga</taxon>
        <taxon>Elateriformia</taxon>
        <taxon>Elateroidea</taxon>
        <taxon>Lampyridae</taxon>
        <taxon>Lampyrinae</taxon>
        <taxon>Pyrocoelia</taxon>
    </lineage>
</organism>
<evidence type="ECO:0000256" key="5">
    <source>
        <dbReference type="ARBA" id="ARBA00022692"/>
    </source>
</evidence>
<comment type="similarity">
    <text evidence="2">Belongs to the TMEM231 family.</text>
</comment>
<dbReference type="EMBL" id="JAVRBK010000003">
    <property type="protein sequence ID" value="KAK5646602.1"/>
    <property type="molecule type" value="Genomic_DNA"/>
</dbReference>
<comment type="function">
    <text evidence="11">Transmembrane component of the tectonic-like complex, a complex localized at the transition zone of primary cilia and acting as a barrier that prevents diffusion of transmembrane proteins between the cilia and plasma membranes. Required for ciliogenesis and sonic hedgehog/SHH signaling.</text>
</comment>
<proteinExistence type="inferred from homology"/>
<accession>A0AAN7VF27</accession>
<evidence type="ECO:0000313" key="14">
    <source>
        <dbReference type="Proteomes" id="UP001329430"/>
    </source>
</evidence>
<dbReference type="GO" id="GO:0035869">
    <property type="term" value="C:ciliary transition zone"/>
    <property type="evidence" value="ECO:0007669"/>
    <property type="project" value="TreeGrafter"/>
</dbReference>
<evidence type="ECO:0000256" key="6">
    <source>
        <dbReference type="ARBA" id="ARBA00022989"/>
    </source>
</evidence>
<keyword evidence="8 12" id="KW-0472">Membrane</keyword>